<protein>
    <recommendedName>
        <fullName evidence="2">peptide-methionine (R)-S-oxide reductase</fullName>
        <ecNumber evidence="2">1.8.4.12</ecNumber>
    </recommendedName>
</protein>
<reference evidence="6 7" key="1">
    <citation type="journal article" date="2019" name="Int. J. Syst. Evol. Microbiol.">
        <title>The Global Catalogue of Microorganisms (GCM) 10K type strain sequencing project: providing services to taxonomists for standard genome sequencing and annotation.</title>
        <authorList>
            <consortium name="The Broad Institute Genomics Platform"/>
            <consortium name="The Broad Institute Genome Sequencing Center for Infectious Disease"/>
            <person name="Wu L."/>
            <person name="Ma J."/>
        </authorList>
    </citation>
    <scope>NUCLEOTIDE SEQUENCE [LARGE SCALE GENOMIC DNA]</scope>
    <source>
        <strain evidence="6 7">JCM 15089</strain>
    </source>
</reference>
<dbReference type="EMBL" id="BAAADD010000003">
    <property type="protein sequence ID" value="GAA0566398.1"/>
    <property type="molecule type" value="Genomic_DNA"/>
</dbReference>
<comment type="similarity">
    <text evidence="1">Belongs to the MsrB Met sulfoxide reductase family.</text>
</comment>
<keyword evidence="7" id="KW-1185">Reference proteome</keyword>
<comment type="catalytic activity">
    <reaction evidence="4">
        <text>L-methionyl-[protein] + [thioredoxin]-disulfide + H2O = L-methionyl-(R)-S-oxide-[protein] + [thioredoxin]-dithiol</text>
        <dbReference type="Rhea" id="RHEA:24164"/>
        <dbReference type="Rhea" id="RHEA-COMP:10698"/>
        <dbReference type="Rhea" id="RHEA-COMP:10700"/>
        <dbReference type="Rhea" id="RHEA-COMP:12313"/>
        <dbReference type="Rhea" id="RHEA-COMP:12314"/>
        <dbReference type="ChEBI" id="CHEBI:15377"/>
        <dbReference type="ChEBI" id="CHEBI:16044"/>
        <dbReference type="ChEBI" id="CHEBI:29950"/>
        <dbReference type="ChEBI" id="CHEBI:45764"/>
        <dbReference type="ChEBI" id="CHEBI:50058"/>
        <dbReference type="EC" id="1.8.4.12"/>
    </reaction>
</comment>
<evidence type="ECO:0000313" key="6">
    <source>
        <dbReference type="EMBL" id="GAA0566398.1"/>
    </source>
</evidence>
<gene>
    <name evidence="6" type="primary">msrB</name>
    <name evidence="6" type="ORF">GCM10008942_13540</name>
</gene>
<feature type="domain" description="MsrB" evidence="5">
    <location>
        <begin position="23"/>
        <end position="145"/>
    </location>
</feature>
<evidence type="ECO:0000313" key="7">
    <source>
        <dbReference type="Proteomes" id="UP001499951"/>
    </source>
</evidence>
<dbReference type="PANTHER" id="PTHR10173:SF52">
    <property type="entry name" value="METHIONINE-R-SULFOXIDE REDUCTASE B1"/>
    <property type="match status" value="1"/>
</dbReference>
<keyword evidence="3" id="KW-0560">Oxidoreductase</keyword>
<dbReference type="InterPro" id="IPR028427">
    <property type="entry name" value="Met_Sox_Rdtase_MsrB"/>
</dbReference>
<evidence type="ECO:0000259" key="5">
    <source>
        <dbReference type="PROSITE" id="PS51790"/>
    </source>
</evidence>
<proteinExistence type="inferred from homology"/>
<organism evidence="6 7">
    <name type="scientific">Rhizomicrobium electricum</name>
    <dbReference type="NCBI Taxonomy" id="480070"/>
    <lineage>
        <taxon>Bacteria</taxon>
        <taxon>Pseudomonadati</taxon>
        <taxon>Pseudomonadota</taxon>
        <taxon>Alphaproteobacteria</taxon>
        <taxon>Micropepsales</taxon>
        <taxon>Micropepsaceae</taxon>
        <taxon>Rhizomicrobium</taxon>
    </lineage>
</organism>
<accession>A0ABN1EGW5</accession>
<evidence type="ECO:0000256" key="2">
    <source>
        <dbReference type="ARBA" id="ARBA00012499"/>
    </source>
</evidence>
<dbReference type="NCBIfam" id="TIGR00357">
    <property type="entry name" value="peptide-methionine (R)-S-oxide reductase MsrB"/>
    <property type="match status" value="1"/>
</dbReference>
<sequence length="146" mass="15977">MTEFSAAGQALGVKPIPKLVRSDEDWRRLLPPLAFEVTRHAGTERAFTGPGWDNHADGLYRCVCCGTALFDSRTKYDSGTGWPSFYRPIAASNVRETRDGSLFAVRTAVSCVLCDAHLGHVFGDGPRPTGLRYCMNAVALKFVPRA</sequence>
<comment type="caution">
    <text evidence="6">The sequence shown here is derived from an EMBL/GenBank/DDBJ whole genome shotgun (WGS) entry which is preliminary data.</text>
</comment>
<evidence type="ECO:0000256" key="3">
    <source>
        <dbReference type="ARBA" id="ARBA00023002"/>
    </source>
</evidence>
<dbReference type="SUPFAM" id="SSF51316">
    <property type="entry name" value="Mss4-like"/>
    <property type="match status" value="1"/>
</dbReference>
<dbReference type="Pfam" id="PF01641">
    <property type="entry name" value="SelR"/>
    <property type="match status" value="1"/>
</dbReference>
<dbReference type="PROSITE" id="PS51790">
    <property type="entry name" value="MSRB"/>
    <property type="match status" value="1"/>
</dbReference>
<evidence type="ECO:0000256" key="1">
    <source>
        <dbReference type="ARBA" id="ARBA00007174"/>
    </source>
</evidence>
<dbReference type="InterPro" id="IPR011057">
    <property type="entry name" value="Mss4-like_sf"/>
</dbReference>
<dbReference type="PANTHER" id="PTHR10173">
    <property type="entry name" value="METHIONINE SULFOXIDE REDUCTASE"/>
    <property type="match status" value="1"/>
</dbReference>
<dbReference type="Gene3D" id="2.170.150.20">
    <property type="entry name" value="Peptide methionine sulfoxide reductase"/>
    <property type="match status" value="1"/>
</dbReference>
<evidence type="ECO:0000256" key="4">
    <source>
        <dbReference type="ARBA" id="ARBA00048488"/>
    </source>
</evidence>
<dbReference type="Proteomes" id="UP001499951">
    <property type="component" value="Unassembled WGS sequence"/>
</dbReference>
<name>A0ABN1EGW5_9PROT</name>
<dbReference type="InterPro" id="IPR002579">
    <property type="entry name" value="Met_Sox_Rdtase_MsrB_dom"/>
</dbReference>
<dbReference type="EC" id="1.8.4.12" evidence="2"/>